<organism evidence="3 4">
    <name type="scientific">Halogeometricum rufum</name>
    <dbReference type="NCBI Taxonomy" id="553469"/>
    <lineage>
        <taxon>Archaea</taxon>
        <taxon>Methanobacteriati</taxon>
        <taxon>Methanobacteriota</taxon>
        <taxon>Stenosarchaea group</taxon>
        <taxon>Halobacteria</taxon>
        <taxon>Halobacteriales</taxon>
        <taxon>Haloferacaceae</taxon>
        <taxon>Halogeometricum</taxon>
    </lineage>
</organism>
<evidence type="ECO:0000256" key="2">
    <source>
        <dbReference type="SAM" id="MobiDB-lite"/>
    </source>
</evidence>
<gene>
    <name evidence="3" type="ORF">SAMN04487947_0559</name>
</gene>
<feature type="region of interest" description="Disordered" evidence="2">
    <location>
        <begin position="156"/>
        <end position="177"/>
    </location>
</feature>
<reference evidence="4" key="1">
    <citation type="submission" date="2016-10" db="EMBL/GenBank/DDBJ databases">
        <authorList>
            <person name="Varghese N."/>
            <person name="Submissions S."/>
        </authorList>
    </citation>
    <scope>NUCLEOTIDE SEQUENCE [LARGE SCALE GENOMIC DNA]</scope>
    <source>
        <strain evidence="4">CGMCC 1.7736</strain>
    </source>
</reference>
<name>A0A1I6G4P9_9EURY</name>
<dbReference type="RefSeq" id="WP_089804372.1">
    <property type="nucleotide sequence ID" value="NZ_FOYT01000001.1"/>
</dbReference>
<protein>
    <submittedName>
        <fullName evidence="3">Uncharacterized protein</fullName>
    </submittedName>
</protein>
<sequence length="190" mass="21402">MSVETNVPVEEMERDELEARVRTLETRLQDLEERVERNSEGTVSKTALNHLLDALTNAEIDDYRDDPMRLREEVAEVGSMVYRHESIVEEQQSAVDDPMGENWSKIVEAANNLAGTAGHTRPDNHVALYGSDIVQATGHTERYALNLIEKFGQDDSKKGVTWQPHEPAQPSNNHSAKRKALLVDLDVWGN</sequence>
<keyword evidence="1" id="KW-0175">Coiled coil</keyword>
<accession>A0A1I6G4P9</accession>
<dbReference type="EMBL" id="FOYT01000001">
    <property type="protein sequence ID" value="SFR37090.1"/>
    <property type="molecule type" value="Genomic_DNA"/>
</dbReference>
<evidence type="ECO:0000313" key="3">
    <source>
        <dbReference type="EMBL" id="SFR37090.1"/>
    </source>
</evidence>
<proteinExistence type="predicted"/>
<keyword evidence="4" id="KW-1185">Reference proteome</keyword>
<feature type="coiled-coil region" evidence="1">
    <location>
        <begin position="7"/>
        <end position="41"/>
    </location>
</feature>
<evidence type="ECO:0000313" key="4">
    <source>
        <dbReference type="Proteomes" id="UP000198531"/>
    </source>
</evidence>
<dbReference type="OrthoDB" id="383810at2157"/>
<evidence type="ECO:0000256" key="1">
    <source>
        <dbReference type="SAM" id="Coils"/>
    </source>
</evidence>
<dbReference type="Proteomes" id="UP000198531">
    <property type="component" value="Unassembled WGS sequence"/>
</dbReference>
<dbReference type="AlphaFoldDB" id="A0A1I6G4P9"/>